<protein>
    <submittedName>
        <fullName evidence="1">Uncharacterized protein</fullName>
    </submittedName>
</protein>
<sequence length="67" mass="7315">MEKVEGCEEDVCEEEEVAVEEVKDDQSKMEGITSIALLPDGSISGHFVHLPHSVCYGIHGTDDVFGH</sequence>
<name>A0AAU9LW57_9ASTR</name>
<organism evidence="1 2">
    <name type="scientific">Lactuca virosa</name>
    <dbReference type="NCBI Taxonomy" id="75947"/>
    <lineage>
        <taxon>Eukaryota</taxon>
        <taxon>Viridiplantae</taxon>
        <taxon>Streptophyta</taxon>
        <taxon>Embryophyta</taxon>
        <taxon>Tracheophyta</taxon>
        <taxon>Spermatophyta</taxon>
        <taxon>Magnoliopsida</taxon>
        <taxon>eudicotyledons</taxon>
        <taxon>Gunneridae</taxon>
        <taxon>Pentapetalae</taxon>
        <taxon>asterids</taxon>
        <taxon>campanulids</taxon>
        <taxon>Asterales</taxon>
        <taxon>Asteraceae</taxon>
        <taxon>Cichorioideae</taxon>
        <taxon>Cichorieae</taxon>
        <taxon>Lactucinae</taxon>
        <taxon>Lactuca</taxon>
    </lineage>
</organism>
<gene>
    <name evidence="1" type="ORF">LVIROSA_LOCUS7345</name>
</gene>
<dbReference type="Proteomes" id="UP001157418">
    <property type="component" value="Unassembled WGS sequence"/>
</dbReference>
<dbReference type="EMBL" id="CAKMRJ010000591">
    <property type="protein sequence ID" value="CAH1419844.1"/>
    <property type="molecule type" value="Genomic_DNA"/>
</dbReference>
<evidence type="ECO:0000313" key="2">
    <source>
        <dbReference type="Proteomes" id="UP001157418"/>
    </source>
</evidence>
<reference evidence="1 2" key="1">
    <citation type="submission" date="2022-01" db="EMBL/GenBank/DDBJ databases">
        <authorList>
            <person name="Xiong W."/>
            <person name="Schranz E."/>
        </authorList>
    </citation>
    <scope>NUCLEOTIDE SEQUENCE [LARGE SCALE GENOMIC DNA]</scope>
</reference>
<dbReference type="PANTHER" id="PTHR37738">
    <property type="entry name" value="OS03G0209700 PROTEIN"/>
    <property type="match status" value="1"/>
</dbReference>
<proteinExistence type="predicted"/>
<evidence type="ECO:0000313" key="1">
    <source>
        <dbReference type="EMBL" id="CAH1419844.1"/>
    </source>
</evidence>
<comment type="caution">
    <text evidence="1">The sequence shown here is derived from an EMBL/GenBank/DDBJ whole genome shotgun (WGS) entry which is preliminary data.</text>
</comment>
<dbReference type="AlphaFoldDB" id="A0AAU9LW57"/>
<keyword evidence="2" id="KW-1185">Reference proteome</keyword>
<accession>A0AAU9LW57</accession>
<dbReference type="PANTHER" id="PTHR37738:SF1">
    <property type="entry name" value="OS03G0257000 PROTEIN"/>
    <property type="match status" value="1"/>
</dbReference>